<dbReference type="Pfam" id="PF01053">
    <property type="entry name" value="Cys_Met_Meta_PP"/>
    <property type="match status" value="1"/>
</dbReference>
<evidence type="ECO:0000256" key="2">
    <source>
        <dbReference type="ARBA" id="ARBA00022898"/>
    </source>
</evidence>
<dbReference type="Proteomes" id="UP001465976">
    <property type="component" value="Unassembled WGS sequence"/>
</dbReference>
<dbReference type="InterPro" id="IPR015424">
    <property type="entry name" value="PyrdxlP-dep_Trfase"/>
</dbReference>
<comment type="cofactor">
    <cofactor evidence="1 3">
        <name>pyridoxal 5'-phosphate</name>
        <dbReference type="ChEBI" id="CHEBI:597326"/>
    </cofactor>
</comment>
<dbReference type="PANTHER" id="PTHR42699">
    <property type="match status" value="1"/>
</dbReference>
<reference evidence="4 5" key="1">
    <citation type="submission" date="2024-02" db="EMBL/GenBank/DDBJ databases">
        <title>A draft genome for the cacao thread blight pathogen Marasmius crinis-equi.</title>
        <authorList>
            <person name="Cohen S.P."/>
            <person name="Baruah I.K."/>
            <person name="Amoako-Attah I."/>
            <person name="Bukari Y."/>
            <person name="Meinhardt L.W."/>
            <person name="Bailey B.A."/>
        </authorList>
    </citation>
    <scope>NUCLEOTIDE SEQUENCE [LARGE SCALE GENOMIC DNA]</scope>
    <source>
        <strain evidence="4 5">GH-76</strain>
    </source>
</reference>
<dbReference type="InterPro" id="IPR015421">
    <property type="entry name" value="PyrdxlP-dep_Trfase_major"/>
</dbReference>
<name>A0ABR3F5H1_9AGAR</name>
<dbReference type="InterPro" id="IPR000277">
    <property type="entry name" value="Cys/Met-Metab_PyrdxlP-dep_enz"/>
</dbReference>
<keyword evidence="4" id="KW-0808">Transferase</keyword>
<dbReference type="GO" id="GO:0003962">
    <property type="term" value="F:cystathionine gamma-synthase activity"/>
    <property type="evidence" value="ECO:0007669"/>
    <property type="project" value="UniProtKB-EC"/>
</dbReference>
<evidence type="ECO:0000313" key="5">
    <source>
        <dbReference type="Proteomes" id="UP001465976"/>
    </source>
</evidence>
<keyword evidence="5" id="KW-1185">Reference proteome</keyword>
<dbReference type="Gene3D" id="3.90.1150.10">
    <property type="entry name" value="Aspartate Aminotransferase, domain 1"/>
    <property type="match status" value="1"/>
</dbReference>
<accession>A0ABR3F5H1</accession>
<dbReference type="EC" id="2.5.1.48" evidence="4"/>
<comment type="caution">
    <text evidence="4">The sequence shown here is derived from an EMBL/GenBank/DDBJ whole genome shotgun (WGS) entry which is preliminary data.</text>
</comment>
<comment type="similarity">
    <text evidence="3">Belongs to the trans-sulfuration enzymes family.</text>
</comment>
<dbReference type="InterPro" id="IPR015422">
    <property type="entry name" value="PyrdxlP-dep_Trfase_small"/>
</dbReference>
<evidence type="ECO:0000256" key="3">
    <source>
        <dbReference type="RuleBase" id="RU362118"/>
    </source>
</evidence>
<dbReference type="Gene3D" id="3.40.640.10">
    <property type="entry name" value="Type I PLP-dependent aspartate aminotransferase-like (Major domain)"/>
    <property type="match status" value="1"/>
</dbReference>
<proteinExistence type="inferred from homology"/>
<sequence>MRGDKDHLTPTSFLSNVACQSDGARHVSHTLQIFAEIQRNADQHGFLVIVDETVGNFVNTTILQYADVVCTSLSKLFNGSANVLGGSLVINPDSRHYESIRNHLVETFINFYSEDVVVMENSRDFVSRIRTINANAMAAADLLRSPSLSFQTQPCATLIVIKDAAFRGLEQFRILSLIKICVCGRIVSVYDPLQCVKALMIGSDFTLAIPYAILAHFRELEVVKKYGIDETMVRLSVGTEELDVIMGYIRNAPEVAEKTLD</sequence>
<dbReference type="SUPFAM" id="SSF53383">
    <property type="entry name" value="PLP-dependent transferases"/>
    <property type="match status" value="1"/>
</dbReference>
<gene>
    <name evidence="4" type="primary">STR2_2</name>
    <name evidence="4" type="ORF">V5O48_011507</name>
</gene>
<protein>
    <submittedName>
        <fullName evidence="4">Cystathionine gamma-synthase</fullName>
        <ecNumber evidence="4">2.5.1.48</ecNumber>
    </submittedName>
</protein>
<dbReference type="EMBL" id="JBAHYK010000932">
    <property type="protein sequence ID" value="KAL0570450.1"/>
    <property type="molecule type" value="Genomic_DNA"/>
</dbReference>
<dbReference type="InterPro" id="IPR051750">
    <property type="entry name" value="Trans-sulfuration_enzymes"/>
</dbReference>
<organism evidence="4 5">
    <name type="scientific">Marasmius crinis-equi</name>
    <dbReference type="NCBI Taxonomy" id="585013"/>
    <lineage>
        <taxon>Eukaryota</taxon>
        <taxon>Fungi</taxon>
        <taxon>Dikarya</taxon>
        <taxon>Basidiomycota</taxon>
        <taxon>Agaricomycotina</taxon>
        <taxon>Agaricomycetes</taxon>
        <taxon>Agaricomycetidae</taxon>
        <taxon>Agaricales</taxon>
        <taxon>Marasmiineae</taxon>
        <taxon>Marasmiaceae</taxon>
        <taxon>Marasmius</taxon>
    </lineage>
</organism>
<keyword evidence="2 3" id="KW-0663">Pyridoxal phosphate</keyword>
<evidence type="ECO:0000313" key="4">
    <source>
        <dbReference type="EMBL" id="KAL0570450.1"/>
    </source>
</evidence>
<evidence type="ECO:0000256" key="1">
    <source>
        <dbReference type="ARBA" id="ARBA00001933"/>
    </source>
</evidence>
<dbReference type="PANTHER" id="PTHR42699:SF1">
    <property type="entry name" value="CYSTATHIONINE GAMMA-SYNTHASE-RELATED"/>
    <property type="match status" value="1"/>
</dbReference>